<name>A0ABR7WAN4_9ACTN</name>
<sequence length="63" mass="6694">MLMAAALLVTAGVGVALIGDGKSTASVRHHERAAILESAEWLAARHPGLDHRARSEHVFDGHE</sequence>
<proteinExistence type="predicted"/>
<keyword evidence="2" id="KW-1185">Reference proteome</keyword>
<comment type="caution">
    <text evidence="1">The sequence shown here is derived from an EMBL/GenBank/DDBJ whole genome shotgun (WGS) entry which is preliminary data.</text>
</comment>
<protein>
    <submittedName>
        <fullName evidence="1">Uncharacterized protein</fullName>
    </submittedName>
</protein>
<evidence type="ECO:0000313" key="1">
    <source>
        <dbReference type="EMBL" id="MBD1319879.1"/>
    </source>
</evidence>
<dbReference type="EMBL" id="JACWMS010000002">
    <property type="protein sequence ID" value="MBD1319879.1"/>
    <property type="molecule type" value="Genomic_DNA"/>
</dbReference>
<gene>
    <name evidence="1" type="ORF">IDF66_09795</name>
</gene>
<dbReference type="Proteomes" id="UP000602395">
    <property type="component" value="Unassembled WGS sequence"/>
</dbReference>
<reference evidence="1 2" key="1">
    <citation type="submission" date="2020-09" db="EMBL/GenBank/DDBJ databases">
        <title>Novel species in genus Gordonia.</title>
        <authorList>
            <person name="Zhang G."/>
        </authorList>
    </citation>
    <scope>NUCLEOTIDE SEQUENCE [LARGE SCALE GENOMIC DNA]</scope>
    <source>
        <strain evidence="1 2">ON-33</strain>
    </source>
</reference>
<dbReference type="RefSeq" id="WP_190266699.1">
    <property type="nucleotide sequence ID" value="NZ_BAABAD010000004.1"/>
</dbReference>
<evidence type="ECO:0000313" key="2">
    <source>
        <dbReference type="Proteomes" id="UP000602395"/>
    </source>
</evidence>
<accession>A0ABR7WAN4</accession>
<organism evidence="1 2">
    <name type="scientific">Gordonia hankookensis</name>
    <dbReference type="NCBI Taxonomy" id="589403"/>
    <lineage>
        <taxon>Bacteria</taxon>
        <taxon>Bacillati</taxon>
        <taxon>Actinomycetota</taxon>
        <taxon>Actinomycetes</taxon>
        <taxon>Mycobacteriales</taxon>
        <taxon>Gordoniaceae</taxon>
        <taxon>Gordonia</taxon>
    </lineage>
</organism>